<dbReference type="GO" id="GO:0006004">
    <property type="term" value="P:fucose metabolic process"/>
    <property type="evidence" value="ECO:0007669"/>
    <property type="project" value="InterPro"/>
</dbReference>
<dbReference type="PRINTS" id="PR00741">
    <property type="entry name" value="GLHYDRLASE29"/>
</dbReference>
<evidence type="ECO:0000256" key="8">
    <source>
        <dbReference type="ARBA" id="ARBA00022801"/>
    </source>
</evidence>
<evidence type="ECO:0000256" key="12">
    <source>
        <dbReference type="SAM" id="SignalP"/>
    </source>
</evidence>
<keyword evidence="9" id="KW-0325">Glycoprotein</keyword>
<evidence type="ECO:0000256" key="10">
    <source>
        <dbReference type="ARBA" id="ARBA00023295"/>
    </source>
</evidence>
<dbReference type="Gene3D" id="2.60.120.260">
    <property type="entry name" value="Galactose-binding domain-like"/>
    <property type="match status" value="1"/>
</dbReference>
<keyword evidence="7 12" id="KW-0732">Signal</keyword>
<reference evidence="14" key="2">
    <citation type="submission" date="2023-06" db="EMBL/GenBank/DDBJ databases">
        <authorList>
            <person name="Ma L."/>
            <person name="Liu K.-W."/>
            <person name="Li Z."/>
            <person name="Hsiao Y.-Y."/>
            <person name="Qi Y."/>
            <person name="Fu T."/>
            <person name="Tang G."/>
            <person name="Zhang D."/>
            <person name="Sun W.-H."/>
            <person name="Liu D.-K."/>
            <person name="Li Y."/>
            <person name="Chen G.-Z."/>
            <person name="Liu X.-D."/>
            <person name="Liao X.-Y."/>
            <person name="Jiang Y.-T."/>
            <person name="Yu X."/>
            <person name="Hao Y."/>
            <person name="Huang J."/>
            <person name="Zhao X.-W."/>
            <person name="Ke S."/>
            <person name="Chen Y.-Y."/>
            <person name="Wu W.-L."/>
            <person name="Hsu J.-L."/>
            <person name="Lin Y.-F."/>
            <person name="Huang M.-D."/>
            <person name="Li C.-Y."/>
            <person name="Huang L."/>
            <person name="Wang Z.-W."/>
            <person name="Zhao X."/>
            <person name="Zhong W.-Y."/>
            <person name="Peng D.-H."/>
            <person name="Ahmad S."/>
            <person name="Lan S."/>
            <person name="Zhang J.-S."/>
            <person name="Tsai W.-C."/>
            <person name="Van De Peer Y."/>
            <person name="Liu Z.-J."/>
        </authorList>
    </citation>
    <scope>NUCLEOTIDE SEQUENCE</scope>
    <source>
        <strain evidence="14">SCP</strain>
        <tissue evidence="14">Leaves</tissue>
    </source>
</reference>
<dbReference type="SMART" id="SM00812">
    <property type="entry name" value="Alpha_L_fucos"/>
    <property type="match status" value="1"/>
</dbReference>
<dbReference type="EC" id="3.2.1.51" evidence="4"/>
<dbReference type="InterPro" id="IPR008979">
    <property type="entry name" value="Galactose-bd-like_sf"/>
</dbReference>
<accession>A0AAV9ARZ0</accession>
<dbReference type="EMBL" id="JAUJYN010000007">
    <property type="protein sequence ID" value="KAK1266922.1"/>
    <property type="molecule type" value="Genomic_DNA"/>
</dbReference>
<comment type="function">
    <text evidence="1">Alpha-L-fucosidase is responsible for hydrolyzing the alpha-1,6-linked fucose joined to the reducing-end N-acetylglucosamine of the carbohydrate moieties of glycoproteins.</text>
</comment>
<keyword evidence="6" id="KW-0964">Secreted</keyword>
<dbReference type="PANTHER" id="PTHR10030">
    <property type="entry name" value="ALPHA-L-FUCOSIDASE"/>
    <property type="match status" value="1"/>
</dbReference>
<dbReference type="Proteomes" id="UP001179952">
    <property type="component" value="Unassembled WGS sequence"/>
</dbReference>
<sequence length="526" mass="59523">MNPSQNTPKNKNPHSQNTLLLMLLLLLPTLSNSFPKPPPLPILPLPTFNQLQWQQTEMALFLHFGPNTFNDSEWGTGRADPAIFNPESMDALQWARTASEAGFSRVVLTAKHHDGFCLWPSDLTDYSVRSSPWRGGAGDVVGELAEAAREVGIGLGLYLSPWDRHEPSYGKTREYNEFYVGQMTELLTRYGEIKEVWLDGAKGKGEKDMDYFFDCWFDLIHQLQPRAIIFSDGGPDARWVGDEAAVSRSTCWSLFNKSSALIGHTDDYYSGRGDPRGLDWVPPECDVSIRPGWFWHKSERPKNATTLLDIYYKSVGRNCQLLLNVPPNSSGLISEEDIQVLQEFANLRSIIFSTNLAENATVTASSKRGGINETRFDPSHVLRDGIYTYWAPEERQCYWTVYVDLGQPVTFNVLRVQEPIQMGQRIMEFHLDIQRGGGEWTMIANGTTIGYKRLLRFPKVECQFLRFVVGKARADPLIAYIGLYLDLFSTVKNETSRGSHSHFNRSQAIRFKMGNQSLKGVTRAAM</sequence>
<evidence type="ECO:0000256" key="3">
    <source>
        <dbReference type="ARBA" id="ARBA00007951"/>
    </source>
</evidence>
<dbReference type="AlphaFoldDB" id="A0AAV9ARZ0"/>
<proteinExistence type="inferred from homology"/>
<reference evidence="14" key="1">
    <citation type="journal article" date="2023" name="Nat. Commun.">
        <title>Diploid and tetraploid genomes of Acorus and the evolution of monocots.</title>
        <authorList>
            <person name="Ma L."/>
            <person name="Liu K.W."/>
            <person name="Li Z."/>
            <person name="Hsiao Y.Y."/>
            <person name="Qi Y."/>
            <person name="Fu T."/>
            <person name="Tang G.D."/>
            <person name="Zhang D."/>
            <person name="Sun W.H."/>
            <person name="Liu D.K."/>
            <person name="Li Y."/>
            <person name="Chen G.Z."/>
            <person name="Liu X.D."/>
            <person name="Liao X.Y."/>
            <person name="Jiang Y.T."/>
            <person name="Yu X."/>
            <person name="Hao Y."/>
            <person name="Huang J."/>
            <person name="Zhao X.W."/>
            <person name="Ke S."/>
            <person name="Chen Y.Y."/>
            <person name="Wu W.L."/>
            <person name="Hsu J.L."/>
            <person name="Lin Y.F."/>
            <person name="Huang M.D."/>
            <person name="Li C.Y."/>
            <person name="Huang L."/>
            <person name="Wang Z.W."/>
            <person name="Zhao X."/>
            <person name="Zhong W.Y."/>
            <person name="Peng D.H."/>
            <person name="Ahmad S."/>
            <person name="Lan S."/>
            <person name="Zhang J.S."/>
            <person name="Tsai W.C."/>
            <person name="Van de Peer Y."/>
            <person name="Liu Z.J."/>
        </authorList>
    </citation>
    <scope>NUCLEOTIDE SEQUENCE</scope>
    <source>
        <strain evidence="14">SCP</strain>
    </source>
</reference>
<gene>
    <name evidence="14" type="ORF">QJS04_geneDACA000220</name>
</gene>
<dbReference type="SUPFAM" id="SSF49785">
    <property type="entry name" value="Galactose-binding domain-like"/>
    <property type="match status" value="1"/>
</dbReference>
<name>A0AAV9ARZ0_ACOGR</name>
<evidence type="ECO:0000256" key="1">
    <source>
        <dbReference type="ARBA" id="ARBA00004071"/>
    </source>
</evidence>
<dbReference type="InterPro" id="IPR000933">
    <property type="entry name" value="Glyco_hydro_29"/>
</dbReference>
<feature type="domain" description="F5/8 type C" evidence="13">
    <location>
        <begin position="345"/>
        <end position="490"/>
    </location>
</feature>
<dbReference type="InterPro" id="IPR016286">
    <property type="entry name" value="FUC_metazoa-typ"/>
</dbReference>
<dbReference type="PROSITE" id="PS50022">
    <property type="entry name" value="FA58C_3"/>
    <property type="match status" value="1"/>
</dbReference>
<keyword evidence="5" id="KW-0052">Apoplast</keyword>
<keyword evidence="10" id="KW-0326">Glycosidase</keyword>
<protein>
    <recommendedName>
        <fullName evidence="4">alpha-L-fucosidase</fullName>
        <ecNumber evidence="4">3.2.1.51</ecNumber>
    </recommendedName>
    <alternativeName>
        <fullName evidence="11">Alpha-L-fucoside fucohydrolase</fullName>
    </alternativeName>
</protein>
<comment type="caution">
    <text evidence="14">The sequence shown here is derived from an EMBL/GenBank/DDBJ whole genome shotgun (WGS) entry which is preliminary data.</text>
</comment>
<evidence type="ECO:0000256" key="6">
    <source>
        <dbReference type="ARBA" id="ARBA00022525"/>
    </source>
</evidence>
<dbReference type="GO" id="GO:0005764">
    <property type="term" value="C:lysosome"/>
    <property type="evidence" value="ECO:0007669"/>
    <property type="project" value="TreeGrafter"/>
</dbReference>
<comment type="similarity">
    <text evidence="3">Belongs to the glycosyl hydrolase 29 family.</text>
</comment>
<dbReference type="PANTHER" id="PTHR10030:SF27">
    <property type="entry name" value="ALPHA-L-FUCOSIDASE 1"/>
    <property type="match status" value="1"/>
</dbReference>
<keyword evidence="15" id="KW-1185">Reference proteome</keyword>
<comment type="subcellular location">
    <subcellularLocation>
        <location evidence="2">Secreted</location>
        <location evidence="2">Extracellular space</location>
        <location evidence="2">Apoplast</location>
    </subcellularLocation>
</comment>
<feature type="signal peptide" evidence="12">
    <location>
        <begin position="1"/>
        <end position="33"/>
    </location>
</feature>
<evidence type="ECO:0000256" key="9">
    <source>
        <dbReference type="ARBA" id="ARBA00023180"/>
    </source>
</evidence>
<dbReference type="GO" id="GO:0016139">
    <property type="term" value="P:glycoside catabolic process"/>
    <property type="evidence" value="ECO:0007669"/>
    <property type="project" value="TreeGrafter"/>
</dbReference>
<dbReference type="SUPFAM" id="SSF51445">
    <property type="entry name" value="(Trans)glycosidases"/>
    <property type="match status" value="1"/>
</dbReference>
<dbReference type="Gene3D" id="3.20.20.80">
    <property type="entry name" value="Glycosidases"/>
    <property type="match status" value="1"/>
</dbReference>
<dbReference type="GO" id="GO:0004560">
    <property type="term" value="F:alpha-L-fucosidase activity"/>
    <property type="evidence" value="ECO:0007669"/>
    <property type="project" value="UniProtKB-EC"/>
</dbReference>
<evidence type="ECO:0000256" key="2">
    <source>
        <dbReference type="ARBA" id="ARBA00004271"/>
    </source>
</evidence>
<evidence type="ECO:0000259" key="13">
    <source>
        <dbReference type="PROSITE" id="PS50022"/>
    </source>
</evidence>
<evidence type="ECO:0000313" key="15">
    <source>
        <dbReference type="Proteomes" id="UP001179952"/>
    </source>
</evidence>
<feature type="chain" id="PRO_5043888710" description="alpha-L-fucosidase" evidence="12">
    <location>
        <begin position="34"/>
        <end position="526"/>
    </location>
</feature>
<evidence type="ECO:0000256" key="5">
    <source>
        <dbReference type="ARBA" id="ARBA00022523"/>
    </source>
</evidence>
<evidence type="ECO:0000256" key="4">
    <source>
        <dbReference type="ARBA" id="ARBA00012662"/>
    </source>
</evidence>
<dbReference type="InterPro" id="IPR000421">
    <property type="entry name" value="FA58C"/>
</dbReference>
<evidence type="ECO:0000256" key="11">
    <source>
        <dbReference type="ARBA" id="ARBA00081661"/>
    </source>
</evidence>
<dbReference type="FunFam" id="2.60.120.260:FF:000093">
    <property type="entry name" value="Alpha-L-fucosidase 1"/>
    <property type="match status" value="1"/>
</dbReference>
<keyword evidence="8" id="KW-0378">Hydrolase</keyword>
<dbReference type="InterPro" id="IPR017853">
    <property type="entry name" value="GH"/>
</dbReference>
<dbReference type="Pfam" id="PF01120">
    <property type="entry name" value="Alpha_L_fucos"/>
    <property type="match status" value="1"/>
</dbReference>
<dbReference type="FunFam" id="3.20.20.80:FF:000052">
    <property type="entry name" value="Putative alpha-L-fucosidase 1"/>
    <property type="match status" value="1"/>
</dbReference>
<dbReference type="GO" id="GO:0048046">
    <property type="term" value="C:apoplast"/>
    <property type="evidence" value="ECO:0007669"/>
    <property type="project" value="UniProtKB-SubCell"/>
</dbReference>
<organism evidence="14 15">
    <name type="scientific">Acorus gramineus</name>
    <name type="common">Dwarf sweet flag</name>
    <dbReference type="NCBI Taxonomy" id="55184"/>
    <lineage>
        <taxon>Eukaryota</taxon>
        <taxon>Viridiplantae</taxon>
        <taxon>Streptophyta</taxon>
        <taxon>Embryophyta</taxon>
        <taxon>Tracheophyta</taxon>
        <taxon>Spermatophyta</taxon>
        <taxon>Magnoliopsida</taxon>
        <taxon>Liliopsida</taxon>
        <taxon>Acoraceae</taxon>
        <taxon>Acorus</taxon>
    </lineage>
</organism>
<dbReference type="InterPro" id="IPR057739">
    <property type="entry name" value="Glyco_hydro_29_N"/>
</dbReference>
<evidence type="ECO:0000313" key="14">
    <source>
        <dbReference type="EMBL" id="KAK1266922.1"/>
    </source>
</evidence>
<evidence type="ECO:0000256" key="7">
    <source>
        <dbReference type="ARBA" id="ARBA00022729"/>
    </source>
</evidence>